<dbReference type="Proteomes" id="UP000051530">
    <property type="component" value="Unassembled WGS sequence"/>
</dbReference>
<comment type="caution">
    <text evidence="1">The sequence shown here is derived from an EMBL/GenBank/DDBJ whole genome shotgun (WGS) entry which is preliminary data.</text>
</comment>
<accession>A0A0R0M448</accession>
<dbReference type="EMBL" id="LGUB01000100">
    <property type="protein sequence ID" value="KRH94292.1"/>
    <property type="molecule type" value="Genomic_DNA"/>
</dbReference>
<evidence type="ECO:0000313" key="2">
    <source>
        <dbReference type="Proteomes" id="UP000051530"/>
    </source>
</evidence>
<organism evidence="1 2">
    <name type="scientific">Pseudoloma neurophilia</name>
    <dbReference type="NCBI Taxonomy" id="146866"/>
    <lineage>
        <taxon>Eukaryota</taxon>
        <taxon>Fungi</taxon>
        <taxon>Fungi incertae sedis</taxon>
        <taxon>Microsporidia</taxon>
        <taxon>Pseudoloma</taxon>
    </lineage>
</organism>
<sequence>MPGLVTVHDKRQFIYKYSTKRICLKESPDVYHSCNNSRLKCNISKRKSNLHR</sequence>
<reference evidence="1 2" key="1">
    <citation type="submission" date="2015-07" db="EMBL/GenBank/DDBJ databases">
        <title>The genome of Pseudoloma neurophilia, a relevant intracellular parasite of the zebrafish.</title>
        <authorList>
            <person name="Ndikumana S."/>
            <person name="Pelin A."/>
            <person name="Sanders J."/>
            <person name="Corradi N."/>
        </authorList>
    </citation>
    <scope>NUCLEOTIDE SEQUENCE [LARGE SCALE GENOMIC DNA]</scope>
    <source>
        <strain evidence="1 2">MK1</strain>
    </source>
</reference>
<proteinExistence type="predicted"/>
<keyword evidence="2" id="KW-1185">Reference proteome</keyword>
<gene>
    <name evidence="1" type="ORF">M153_3070005691</name>
</gene>
<name>A0A0R0M448_9MICR</name>
<dbReference type="VEuPathDB" id="MicrosporidiaDB:M153_3070005691"/>
<evidence type="ECO:0000313" key="1">
    <source>
        <dbReference type="EMBL" id="KRH94292.1"/>
    </source>
</evidence>
<dbReference type="AlphaFoldDB" id="A0A0R0M448"/>
<protein>
    <submittedName>
        <fullName evidence="1">Uncharacterized protein</fullName>
    </submittedName>
</protein>